<dbReference type="InterPro" id="IPR012893">
    <property type="entry name" value="HipA-like_C"/>
</dbReference>
<evidence type="ECO:0000256" key="3">
    <source>
        <dbReference type="ARBA" id="ARBA00022777"/>
    </source>
</evidence>
<keyword evidence="3" id="KW-0418">Kinase</keyword>
<accession>A0A6S7BAS1</accession>
<dbReference type="AlphaFoldDB" id="A0A6S7BAS1"/>
<keyword evidence="7" id="KW-1185">Reference proteome</keyword>
<dbReference type="PANTHER" id="PTHR37419:SF8">
    <property type="entry name" value="TOXIN YJJJ"/>
    <property type="match status" value="1"/>
</dbReference>
<dbReference type="Proteomes" id="UP000494115">
    <property type="component" value="Unassembled WGS sequence"/>
</dbReference>
<dbReference type="Pfam" id="PF13657">
    <property type="entry name" value="Couple_hipA"/>
    <property type="match status" value="1"/>
</dbReference>
<evidence type="ECO:0000256" key="1">
    <source>
        <dbReference type="ARBA" id="ARBA00010164"/>
    </source>
</evidence>
<evidence type="ECO:0000259" key="5">
    <source>
        <dbReference type="Pfam" id="PF13657"/>
    </source>
</evidence>
<name>A0A6S7BAS1_9BURK</name>
<feature type="domain" description="HipA-like C-terminal" evidence="4">
    <location>
        <begin position="157"/>
        <end position="376"/>
    </location>
</feature>
<dbReference type="EMBL" id="CADIKM010000014">
    <property type="protein sequence ID" value="CAB3791831.1"/>
    <property type="molecule type" value="Genomic_DNA"/>
</dbReference>
<evidence type="ECO:0000313" key="6">
    <source>
        <dbReference type="EMBL" id="CAB3791831.1"/>
    </source>
</evidence>
<dbReference type="InterPro" id="IPR017508">
    <property type="entry name" value="HipA_N1"/>
</dbReference>
<dbReference type="PANTHER" id="PTHR37419">
    <property type="entry name" value="SERINE/THREONINE-PROTEIN KINASE TOXIN HIPA"/>
    <property type="match status" value="1"/>
</dbReference>
<keyword evidence="2" id="KW-0808">Transferase</keyword>
<evidence type="ECO:0000259" key="4">
    <source>
        <dbReference type="Pfam" id="PF07804"/>
    </source>
</evidence>
<dbReference type="GO" id="GO:0004674">
    <property type="term" value="F:protein serine/threonine kinase activity"/>
    <property type="evidence" value="ECO:0007669"/>
    <property type="project" value="TreeGrafter"/>
</dbReference>
<evidence type="ECO:0008006" key="8">
    <source>
        <dbReference type="Google" id="ProtNLM"/>
    </source>
</evidence>
<feature type="domain" description="HipA N-terminal subdomain 1" evidence="5">
    <location>
        <begin position="14"/>
        <end position="114"/>
    </location>
</feature>
<dbReference type="InterPro" id="IPR052028">
    <property type="entry name" value="HipA_Ser/Thr_kinase"/>
</dbReference>
<gene>
    <name evidence="6" type="ORF">LMG28138_03244</name>
</gene>
<proteinExistence type="inferred from homology"/>
<reference evidence="6 7" key="1">
    <citation type="submission" date="2020-04" db="EMBL/GenBank/DDBJ databases">
        <authorList>
            <person name="De Canck E."/>
        </authorList>
    </citation>
    <scope>NUCLEOTIDE SEQUENCE [LARGE SCALE GENOMIC DNA]</scope>
    <source>
        <strain evidence="6 7">LMG 28138</strain>
    </source>
</reference>
<dbReference type="RefSeq" id="WP_175105768.1">
    <property type="nucleotide sequence ID" value="NZ_CADIKM010000014.1"/>
</dbReference>
<protein>
    <recommendedName>
        <fullName evidence="8">Serine/threonine-protein kinase toxin HipA</fullName>
    </recommendedName>
</protein>
<organism evidence="6 7">
    <name type="scientific">Pararobbsia alpina</name>
    <dbReference type="NCBI Taxonomy" id="621374"/>
    <lineage>
        <taxon>Bacteria</taxon>
        <taxon>Pseudomonadati</taxon>
        <taxon>Pseudomonadota</taxon>
        <taxon>Betaproteobacteria</taxon>
        <taxon>Burkholderiales</taxon>
        <taxon>Burkholderiaceae</taxon>
        <taxon>Pararobbsia</taxon>
    </lineage>
</organism>
<evidence type="ECO:0000313" key="7">
    <source>
        <dbReference type="Proteomes" id="UP000494115"/>
    </source>
</evidence>
<dbReference type="GO" id="GO:0005829">
    <property type="term" value="C:cytosol"/>
    <property type="evidence" value="ECO:0007669"/>
    <property type="project" value="TreeGrafter"/>
</dbReference>
<dbReference type="Pfam" id="PF07804">
    <property type="entry name" value="HipA_C"/>
    <property type="match status" value="1"/>
</dbReference>
<evidence type="ECO:0000256" key="2">
    <source>
        <dbReference type="ARBA" id="ARBA00022679"/>
    </source>
</evidence>
<comment type="similarity">
    <text evidence="1">Belongs to the HipA Ser/Thr kinase family.</text>
</comment>
<sequence>MNRLDVVYAGWQERFTLGQLADNGADLVFQYTPEALQRGLELSPLKLKLRAEAYTGFPDYQFRLPGLVADALPDGWGMFIMDRLFRKMGRHPARLSPLTRLAFIGERAMGALVFEPSAEDPLEDEDVQLLTLAKEARGAAVDGSLEVLRHLAAIGGSPHGARPKVLLNYDRTSARMSASEFGAGVPWLIKFQAANEHKEVCAVEALYGAMARQCGLDMPDTEYFDLDTRLAAFGIARFDRDAGQRVPTHTLAGAMNANFRIPSSVDYTTFLRLTRFLTHDEREVVKAYERCVFNVVFHNRDDHAKNFSFRLARDGRWRLSPAYDLTYCEGPGGEHQMDICGEGLAPSRADLLKLSDQSGLDRTACSAIIERITQAAGELKVRARDFAIRRNTVLSLARQIDADRSRMT</sequence>